<protein>
    <recommendedName>
        <fullName evidence="5">Solute carrier family 66 member 3</fullName>
    </recommendedName>
</protein>
<name>A0A026WXF5_OOCBI</name>
<dbReference type="GO" id="GO:0016020">
    <property type="term" value="C:membrane"/>
    <property type="evidence" value="ECO:0007669"/>
    <property type="project" value="UniProtKB-SubCell"/>
</dbReference>
<keyword evidence="2 5" id="KW-0812">Transmembrane</keyword>
<dbReference type="OrthoDB" id="271506at2759"/>
<dbReference type="Proteomes" id="UP000053097">
    <property type="component" value="Unassembled WGS sequence"/>
</dbReference>
<evidence type="ECO:0000256" key="4">
    <source>
        <dbReference type="ARBA" id="ARBA00023136"/>
    </source>
</evidence>
<evidence type="ECO:0000256" key="1">
    <source>
        <dbReference type="ARBA" id="ARBA00004141"/>
    </source>
</evidence>
<evidence type="ECO:0000313" key="7">
    <source>
        <dbReference type="EMBL" id="EZA60426.1"/>
    </source>
</evidence>
<dbReference type="PANTHER" id="PTHR12226">
    <property type="entry name" value="MANNOSE-P-DOLICHOL UTILIZATION DEFECT 1 LEC35 -RELATED"/>
    <property type="match status" value="1"/>
</dbReference>
<evidence type="ECO:0000256" key="5">
    <source>
        <dbReference type="PIRNR" id="PIRNR023381"/>
    </source>
</evidence>
<proteinExistence type="predicted"/>
<dbReference type="PANTHER" id="PTHR12226:SF3">
    <property type="entry name" value="SOLUTE CARRIER FAMILY 66 MEMBER 3"/>
    <property type="match status" value="1"/>
</dbReference>
<dbReference type="EMBL" id="QOIP01000011">
    <property type="protein sequence ID" value="RLU16812.1"/>
    <property type="molecule type" value="Genomic_DNA"/>
</dbReference>
<dbReference type="Gene3D" id="1.20.1280.290">
    <property type="match status" value="1"/>
</dbReference>
<sequence length="208" mass="23487">MSLLQQFADLLSLITIGMCFVLKIPQIVKILSVKSAHEISTLGLFLELTSYTVMTSYNYTNGYSVLSYLEYPIILVQEYILIFLVLKYVNKLNMWSLLCTIMYFILSGCLLLEALPKVVLTFLAPMCTPISASSKIVQLLAILRAKNAESVSPLTWFISAFTNLTRVFTIWMDSADMLLLGNFIISVLLSSSIMFSALYYRARPVKQD</sequence>
<feature type="transmembrane region" description="Helical" evidence="6">
    <location>
        <begin position="178"/>
        <end position="200"/>
    </location>
</feature>
<reference evidence="8" key="3">
    <citation type="submission" date="2018-07" db="EMBL/GenBank/DDBJ databases">
        <authorList>
            <person name="Mckenzie S.K."/>
            <person name="Kronauer D.J.C."/>
        </authorList>
    </citation>
    <scope>NUCLEOTIDE SEQUENCE</scope>
    <source>
        <strain evidence="8">Clonal line C1</strain>
    </source>
</reference>
<dbReference type="InterPro" id="IPR016817">
    <property type="entry name" value="MannP-dilichol_defect-1"/>
</dbReference>
<dbReference type="Proteomes" id="UP000279307">
    <property type="component" value="Chromosome 11"/>
</dbReference>
<keyword evidence="3 5" id="KW-1133">Transmembrane helix</keyword>
<evidence type="ECO:0000256" key="6">
    <source>
        <dbReference type="SAM" id="Phobius"/>
    </source>
</evidence>
<evidence type="ECO:0000256" key="2">
    <source>
        <dbReference type="ARBA" id="ARBA00022692"/>
    </source>
</evidence>
<feature type="transmembrane region" description="Helical" evidence="6">
    <location>
        <begin position="96"/>
        <end position="116"/>
    </location>
</feature>
<reference evidence="8" key="2">
    <citation type="journal article" date="2018" name="Genome Res.">
        <title>The genomic architecture and molecular evolution of ant odorant receptors.</title>
        <authorList>
            <person name="McKenzie S.K."/>
            <person name="Kronauer D.J.C."/>
        </authorList>
    </citation>
    <scope>NUCLEOTIDE SEQUENCE [LARGE SCALE GENOMIC DNA]</scope>
    <source>
        <strain evidence="8">Clonal line C1</strain>
    </source>
</reference>
<dbReference type="InterPro" id="IPR006603">
    <property type="entry name" value="PQ-loop_rpt"/>
</dbReference>
<accession>A0A026WXF5</accession>
<keyword evidence="4 5" id="KW-0472">Membrane</keyword>
<keyword evidence="9" id="KW-1185">Reference proteome</keyword>
<evidence type="ECO:0000256" key="3">
    <source>
        <dbReference type="ARBA" id="ARBA00022989"/>
    </source>
</evidence>
<comment type="subcellular location">
    <subcellularLocation>
        <location evidence="1 5">Membrane</location>
        <topology evidence="1 5">Multi-pass membrane protein</topology>
    </subcellularLocation>
</comment>
<organism evidence="7 9">
    <name type="scientific">Ooceraea biroi</name>
    <name type="common">Clonal raider ant</name>
    <name type="synonym">Cerapachys biroi</name>
    <dbReference type="NCBI Taxonomy" id="2015173"/>
    <lineage>
        <taxon>Eukaryota</taxon>
        <taxon>Metazoa</taxon>
        <taxon>Ecdysozoa</taxon>
        <taxon>Arthropoda</taxon>
        <taxon>Hexapoda</taxon>
        <taxon>Insecta</taxon>
        <taxon>Pterygota</taxon>
        <taxon>Neoptera</taxon>
        <taxon>Endopterygota</taxon>
        <taxon>Hymenoptera</taxon>
        <taxon>Apocrita</taxon>
        <taxon>Aculeata</taxon>
        <taxon>Formicoidea</taxon>
        <taxon>Formicidae</taxon>
        <taxon>Dorylinae</taxon>
        <taxon>Ooceraea</taxon>
    </lineage>
</organism>
<dbReference type="PIRSF" id="PIRSF023381">
    <property type="entry name" value="MannP-dilichol_defect-1p"/>
    <property type="match status" value="1"/>
</dbReference>
<dbReference type="Pfam" id="PF04193">
    <property type="entry name" value="PQ-loop"/>
    <property type="match status" value="1"/>
</dbReference>
<evidence type="ECO:0000313" key="9">
    <source>
        <dbReference type="Proteomes" id="UP000053097"/>
    </source>
</evidence>
<dbReference type="AlphaFoldDB" id="A0A026WXF5"/>
<feature type="transmembrane region" description="Helical" evidence="6">
    <location>
        <begin position="71"/>
        <end position="89"/>
    </location>
</feature>
<reference evidence="7 9" key="1">
    <citation type="journal article" date="2014" name="Curr. Biol.">
        <title>The genome of the clonal raider ant Cerapachys biroi.</title>
        <authorList>
            <person name="Oxley P.R."/>
            <person name="Ji L."/>
            <person name="Fetter-Pruneda I."/>
            <person name="McKenzie S.K."/>
            <person name="Li C."/>
            <person name="Hu H."/>
            <person name="Zhang G."/>
            <person name="Kronauer D.J."/>
        </authorList>
    </citation>
    <scope>NUCLEOTIDE SEQUENCE [LARGE SCALE GENOMIC DNA]</scope>
</reference>
<gene>
    <name evidence="8" type="ORF">DMN91_010880</name>
    <name evidence="7" type="ORF">X777_13515</name>
</gene>
<dbReference type="OMA" id="YALIYYA"/>
<evidence type="ECO:0000313" key="8">
    <source>
        <dbReference type="EMBL" id="RLU16812.1"/>
    </source>
</evidence>
<dbReference type="EMBL" id="KK107078">
    <property type="protein sequence ID" value="EZA60426.1"/>
    <property type="molecule type" value="Genomic_DNA"/>
</dbReference>